<dbReference type="PROSITE" id="PS50144">
    <property type="entry name" value="MATH"/>
    <property type="match status" value="1"/>
</dbReference>
<proteinExistence type="predicted"/>
<evidence type="ECO:0000313" key="2">
    <source>
        <dbReference type="EMBL" id="KAF6214931.1"/>
    </source>
</evidence>
<dbReference type="SUPFAM" id="SSF49599">
    <property type="entry name" value="TRAF domain-like"/>
    <property type="match status" value="1"/>
</dbReference>
<feature type="domain" description="MATH" evidence="1">
    <location>
        <begin position="3"/>
        <end position="131"/>
    </location>
</feature>
<dbReference type="EMBL" id="WIXP02000002">
    <property type="protein sequence ID" value="KAF6214931.1"/>
    <property type="molecule type" value="Genomic_DNA"/>
</dbReference>
<comment type="caution">
    <text evidence="2">The sequence shown here is derived from an EMBL/GenBank/DDBJ whole genome shotgun (WGS) entry which is preliminary data.</text>
</comment>
<protein>
    <recommendedName>
        <fullName evidence="1">MATH domain-containing protein</fullName>
    </recommendedName>
</protein>
<sequence length="148" mass="17159">MEFLDYTWILTSKDLVESNQTLRSLSFRADTHGNLNATWFLKLYPKGHEGAEEGFCPIYLMCEETNIYPLEVSYFFTLTNRNAPENIVAKDTNVFEAGRGWGTQKLIELPRVLNPENGFLQRGRIYIKTELSYTLQKQTKWPVRPTAT</sequence>
<dbReference type="Gene3D" id="2.60.210.10">
    <property type="entry name" value="Apoptosis, Tumor Necrosis Factor Receptor Associated Protein 2, Chain A"/>
    <property type="match status" value="1"/>
</dbReference>
<reference evidence="2" key="1">
    <citation type="journal article" date="2021" name="Mol. Ecol. Resour.">
        <title>Apolygus lucorum genome provides insights into omnivorousness and mesophyll feeding.</title>
        <authorList>
            <person name="Liu Y."/>
            <person name="Liu H."/>
            <person name="Wang H."/>
            <person name="Huang T."/>
            <person name="Liu B."/>
            <person name="Yang B."/>
            <person name="Yin L."/>
            <person name="Li B."/>
            <person name="Zhang Y."/>
            <person name="Zhang S."/>
            <person name="Jiang F."/>
            <person name="Zhang X."/>
            <person name="Ren Y."/>
            <person name="Wang B."/>
            <person name="Wang S."/>
            <person name="Lu Y."/>
            <person name="Wu K."/>
            <person name="Fan W."/>
            <person name="Wang G."/>
        </authorList>
    </citation>
    <scope>NUCLEOTIDE SEQUENCE</scope>
    <source>
        <strain evidence="2">12Hb</strain>
    </source>
</reference>
<keyword evidence="3" id="KW-1185">Reference proteome</keyword>
<dbReference type="InterPro" id="IPR008974">
    <property type="entry name" value="TRAF-like"/>
</dbReference>
<evidence type="ECO:0000259" key="1">
    <source>
        <dbReference type="PROSITE" id="PS50144"/>
    </source>
</evidence>
<dbReference type="AlphaFoldDB" id="A0A8S9Y2Y8"/>
<name>A0A8S9Y2Y8_APOLU</name>
<organism evidence="2 3">
    <name type="scientific">Apolygus lucorum</name>
    <name type="common">Small green plant bug</name>
    <name type="synonym">Lygocoris lucorum</name>
    <dbReference type="NCBI Taxonomy" id="248454"/>
    <lineage>
        <taxon>Eukaryota</taxon>
        <taxon>Metazoa</taxon>
        <taxon>Ecdysozoa</taxon>
        <taxon>Arthropoda</taxon>
        <taxon>Hexapoda</taxon>
        <taxon>Insecta</taxon>
        <taxon>Pterygota</taxon>
        <taxon>Neoptera</taxon>
        <taxon>Paraneoptera</taxon>
        <taxon>Hemiptera</taxon>
        <taxon>Heteroptera</taxon>
        <taxon>Panheteroptera</taxon>
        <taxon>Cimicomorpha</taxon>
        <taxon>Miridae</taxon>
        <taxon>Mirini</taxon>
        <taxon>Apolygus</taxon>
    </lineage>
</organism>
<dbReference type="Proteomes" id="UP000466442">
    <property type="component" value="Unassembled WGS sequence"/>
</dbReference>
<accession>A0A8S9Y2Y8</accession>
<evidence type="ECO:0000313" key="3">
    <source>
        <dbReference type="Proteomes" id="UP000466442"/>
    </source>
</evidence>
<gene>
    <name evidence="2" type="ORF">GE061_009676</name>
</gene>
<dbReference type="InterPro" id="IPR002083">
    <property type="entry name" value="MATH/TRAF_dom"/>
</dbReference>
<dbReference type="CDD" id="cd00121">
    <property type="entry name" value="MATH"/>
    <property type="match status" value="1"/>
</dbReference>
<dbReference type="Pfam" id="PF22486">
    <property type="entry name" value="MATH_2"/>
    <property type="match status" value="1"/>
</dbReference>